<sequence length="71" mass="7764">MILFLISFLLLSLVGKGATCNDEVCELMCKEEGELHGHCKVIGYAIVGRICVCYGGARRKRTHASSKPHSL</sequence>
<keyword evidence="1" id="KW-0732">Signal</keyword>
<comment type="caution">
    <text evidence="2">The sequence shown here is derived from an EMBL/GenBank/DDBJ whole genome shotgun (WGS) entry which is preliminary data.</text>
</comment>
<accession>A0AA36M1G3</accession>
<dbReference type="AlphaFoldDB" id="A0AA36M1G3"/>
<organism evidence="2 3">
    <name type="scientific">Cylicocyclus nassatus</name>
    <name type="common">Nematode worm</name>
    <dbReference type="NCBI Taxonomy" id="53992"/>
    <lineage>
        <taxon>Eukaryota</taxon>
        <taxon>Metazoa</taxon>
        <taxon>Ecdysozoa</taxon>
        <taxon>Nematoda</taxon>
        <taxon>Chromadorea</taxon>
        <taxon>Rhabditida</taxon>
        <taxon>Rhabditina</taxon>
        <taxon>Rhabditomorpha</taxon>
        <taxon>Strongyloidea</taxon>
        <taxon>Strongylidae</taxon>
        <taxon>Cylicocyclus</taxon>
    </lineage>
</organism>
<reference evidence="2" key="1">
    <citation type="submission" date="2023-07" db="EMBL/GenBank/DDBJ databases">
        <authorList>
            <consortium name="CYATHOMIX"/>
        </authorList>
    </citation>
    <scope>NUCLEOTIDE SEQUENCE</scope>
    <source>
        <strain evidence="2">N/A</strain>
    </source>
</reference>
<feature type="chain" id="PRO_5041358541" evidence="1">
    <location>
        <begin position="20"/>
        <end position="71"/>
    </location>
</feature>
<dbReference type="EMBL" id="CATQJL010000112">
    <property type="protein sequence ID" value="CAJ0595639.1"/>
    <property type="molecule type" value="Genomic_DNA"/>
</dbReference>
<keyword evidence="3" id="KW-1185">Reference proteome</keyword>
<evidence type="ECO:0000313" key="2">
    <source>
        <dbReference type="EMBL" id="CAJ0595639.1"/>
    </source>
</evidence>
<name>A0AA36M1G3_CYLNA</name>
<dbReference type="Proteomes" id="UP001176961">
    <property type="component" value="Unassembled WGS sequence"/>
</dbReference>
<gene>
    <name evidence="2" type="ORF">CYNAS_LOCUS7622</name>
</gene>
<feature type="signal peptide" evidence="1">
    <location>
        <begin position="1"/>
        <end position="19"/>
    </location>
</feature>
<evidence type="ECO:0000256" key="1">
    <source>
        <dbReference type="SAM" id="SignalP"/>
    </source>
</evidence>
<proteinExistence type="predicted"/>
<protein>
    <submittedName>
        <fullName evidence="2">Uncharacterized protein</fullName>
    </submittedName>
</protein>
<evidence type="ECO:0000313" key="3">
    <source>
        <dbReference type="Proteomes" id="UP001176961"/>
    </source>
</evidence>